<dbReference type="Gene3D" id="2.10.70.10">
    <property type="entry name" value="Complement Module, domain 1"/>
    <property type="match status" value="5"/>
</dbReference>
<evidence type="ECO:0000313" key="8">
    <source>
        <dbReference type="Ensembl" id="ENSCLAP00000018345.1"/>
    </source>
</evidence>
<keyword evidence="6" id="KW-0812">Transmembrane</keyword>
<accession>A0A8C2VQZ4</accession>
<feature type="disulfide bond" evidence="5">
    <location>
        <begin position="219"/>
        <end position="246"/>
    </location>
</feature>
<reference evidence="8" key="1">
    <citation type="submission" date="2025-08" db="UniProtKB">
        <authorList>
            <consortium name="Ensembl"/>
        </authorList>
    </citation>
    <scope>IDENTIFICATION</scope>
</reference>
<evidence type="ECO:0000256" key="6">
    <source>
        <dbReference type="SAM" id="Phobius"/>
    </source>
</evidence>
<keyword evidence="6" id="KW-1133">Transmembrane helix</keyword>
<keyword evidence="1 5" id="KW-0768">Sushi</keyword>
<dbReference type="Pfam" id="PF00084">
    <property type="entry name" value="Sushi"/>
    <property type="match status" value="5"/>
</dbReference>
<dbReference type="InterPro" id="IPR000436">
    <property type="entry name" value="Sushi_SCR_CCP_dom"/>
</dbReference>
<dbReference type="SUPFAM" id="SSF57535">
    <property type="entry name" value="Complement control module/SCR domain"/>
    <property type="match status" value="5"/>
</dbReference>
<dbReference type="Proteomes" id="UP000694398">
    <property type="component" value="Unassembled WGS sequence"/>
</dbReference>
<name>A0A8C2VQZ4_CHILA</name>
<feature type="domain" description="Sushi" evidence="7">
    <location>
        <begin position="189"/>
        <end position="248"/>
    </location>
</feature>
<dbReference type="InterPro" id="IPR035976">
    <property type="entry name" value="Sushi/SCR/CCP_sf"/>
</dbReference>
<feature type="domain" description="Sushi" evidence="7">
    <location>
        <begin position="117"/>
        <end position="187"/>
    </location>
</feature>
<evidence type="ECO:0000256" key="4">
    <source>
        <dbReference type="ARBA" id="ARBA00023180"/>
    </source>
</evidence>
<sequence>MFEFARPTTPIDKTEFPIGTSLKYECRPGYRKKLFSITCQSNSLWTGAEDMCKRKSCQTPSDPVNGMVTVISNTEFGSQIKYSCNTGFRLIGSSSAACILSDNTVAWDKGPPVCERIPCEPPPAIANGDFVSTNRENFVYGMVVTYRCHLGARGKEIFELVGAPTIFCTSKDNEVGVWSGPAPQCILPNQCTAPLVENAVMVSEYRSVFSLNEIVEFTCEPGFVMSGPSRVQCQAQNKWRPELPSCSLGESVCEWGGFKMRQEYHYGDTIILQCEDGYTLHGPPRSQCQAGGRWAPPLASCTPREYQFLGDVALFSHGISCGVIFFILAIIVSCWIFLKYKKGNNKDEKSKEVNVHLCPQEGDCVRPQAQLTSQEDSRDEISKEVS</sequence>
<feature type="transmembrane region" description="Helical" evidence="6">
    <location>
        <begin position="314"/>
        <end position="338"/>
    </location>
</feature>
<dbReference type="CDD" id="cd00033">
    <property type="entry name" value="CCP"/>
    <property type="match status" value="5"/>
</dbReference>
<comment type="caution">
    <text evidence="5">Lacks conserved residue(s) required for the propagation of feature annotation.</text>
</comment>
<dbReference type="GO" id="GO:0045916">
    <property type="term" value="P:negative regulation of complement activation"/>
    <property type="evidence" value="ECO:0007669"/>
    <property type="project" value="UniProtKB-ARBA"/>
</dbReference>
<dbReference type="InterPro" id="IPR050350">
    <property type="entry name" value="Compl-Cell_Adhes-Reg"/>
</dbReference>
<feature type="domain" description="Sushi" evidence="7">
    <location>
        <begin position="2"/>
        <end position="54"/>
    </location>
</feature>
<evidence type="ECO:0000256" key="5">
    <source>
        <dbReference type="PROSITE-ProRule" id="PRU00302"/>
    </source>
</evidence>
<dbReference type="GO" id="GO:0016020">
    <property type="term" value="C:membrane"/>
    <property type="evidence" value="ECO:0007669"/>
    <property type="project" value="UniProtKB-SubCell"/>
</dbReference>
<dbReference type="OMA" id="TQPRCSA"/>
<dbReference type="Ensembl" id="ENSCLAT00000018525.1">
    <property type="protein sequence ID" value="ENSCLAP00000018345.1"/>
    <property type="gene ID" value="ENSCLAG00000012576.1"/>
</dbReference>
<keyword evidence="6" id="KW-0472">Membrane</keyword>
<evidence type="ECO:0000313" key="9">
    <source>
        <dbReference type="Proteomes" id="UP000694398"/>
    </source>
</evidence>
<evidence type="ECO:0000256" key="1">
    <source>
        <dbReference type="ARBA" id="ARBA00022659"/>
    </source>
</evidence>
<reference evidence="8" key="2">
    <citation type="submission" date="2025-09" db="UniProtKB">
        <authorList>
            <consortium name="Ensembl"/>
        </authorList>
    </citation>
    <scope>IDENTIFICATION</scope>
</reference>
<keyword evidence="3 5" id="KW-1015">Disulfide bond</keyword>
<dbReference type="PROSITE" id="PS50923">
    <property type="entry name" value="SUSHI"/>
    <property type="match status" value="5"/>
</dbReference>
<keyword evidence="2" id="KW-0677">Repeat</keyword>
<organism evidence="8 9">
    <name type="scientific">Chinchilla lanigera</name>
    <name type="common">Long-tailed chinchilla</name>
    <name type="synonym">Chinchilla villidera</name>
    <dbReference type="NCBI Taxonomy" id="34839"/>
    <lineage>
        <taxon>Eukaryota</taxon>
        <taxon>Metazoa</taxon>
        <taxon>Chordata</taxon>
        <taxon>Craniata</taxon>
        <taxon>Vertebrata</taxon>
        <taxon>Euteleostomi</taxon>
        <taxon>Mammalia</taxon>
        <taxon>Eutheria</taxon>
        <taxon>Euarchontoglires</taxon>
        <taxon>Glires</taxon>
        <taxon>Rodentia</taxon>
        <taxon>Hystricomorpha</taxon>
        <taxon>Chinchillidae</taxon>
        <taxon>Chinchilla</taxon>
    </lineage>
</organism>
<dbReference type="AlphaFoldDB" id="A0A8C2VQZ4"/>
<feature type="disulfide bond" evidence="5">
    <location>
        <begin position="274"/>
        <end position="301"/>
    </location>
</feature>
<feature type="domain" description="Sushi" evidence="7">
    <location>
        <begin position="251"/>
        <end position="303"/>
    </location>
</feature>
<evidence type="ECO:0000256" key="2">
    <source>
        <dbReference type="ARBA" id="ARBA00022737"/>
    </source>
</evidence>
<dbReference type="SMART" id="SM00032">
    <property type="entry name" value="CCP"/>
    <property type="match status" value="5"/>
</dbReference>
<keyword evidence="4" id="KW-0325">Glycoprotein</keyword>
<evidence type="ECO:0000256" key="3">
    <source>
        <dbReference type="ARBA" id="ARBA00023157"/>
    </source>
</evidence>
<keyword evidence="9" id="KW-1185">Reference proteome</keyword>
<dbReference type="PANTHER" id="PTHR19325:SF545">
    <property type="entry name" value="COMPLEMENT RECEPTOR TYPE 1"/>
    <property type="match status" value="1"/>
</dbReference>
<protein>
    <recommendedName>
        <fullName evidence="7">Sushi domain-containing protein</fullName>
    </recommendedName>
</protein>
<feature type="domain" description="Sushi" evidence="7">
    <location>
        <begin position="55"/>
        <end position="116"/>
    </location>
</feature>
<dbReference type="PANTHER" id="PTHR19325">
    <property type="entry name" value="COMPLEMENT COMPONENT-RELATED SUSHI DOMAIN-CONTAINING"/>
    <property type="match status" value="1"/>
</dbReference>
<dbReference type="GO" id="GO:0007565">
    <property type="term" value="P:female pregnancy"/>
    <property type="evidence" value="ECO:0007669"/>
    <property type="project" value="UniProtKB-KW"/>
</dbReference>
<dbReference type="GeneTree" id="ENSGT00940000160375"/>
<proteinExistence type="predicted"/>
<evidence type="ECO:0000259" key="7">
    <source>
        <dbReference type="PROSITE" id="PS50923"/>
    </source>
</evidence>